<organism evidence="2 3">
    <name type="scientific">Ruegeria sediminis</name>
    <dbReference type="NCBI Taxonomy" id="2583820"/>
    <lineage>
        <taxon>Bacteria</taxon>
        <taxon>Pseudomonadati</taxon>
        <taxon>Pseudomonadota</taxon>
        <taxon>Alphaproteobacteria</taxon>
        <taxon>Rhodobacterales</taxon>
        <taxon>Roseobacteraceae</taxon>
        <taxon>Ruegeria</taxon>
    </lineage>
</organism>
<dbReference type="RefSeq" id="WP_138844108.1">
    <property type="nucleotide sequence ID" value="NZ_VCPD01000006.1"/>
</dbReference>
<dbReference type="Proteomes" id="UP001193035">
    <property type="component" value="Unassembled WGS sequence"/>
</dbReference>
<evidence type="ECO:0000313" key="2">
    <source>
        <dbReference type="EMBL" id="TMV05562.1"/>
    </source>
</evidence>
<protein>
    <submittedName>
        <fullName evidence="2">Nuclear transport factor 2 family protein</fullName>
    </submittedName>
</protein>
<dbReference type="SUPFAM" id="SSF54427">
    <property type="entry name" value="NTF2-like"/>
    <property type="match status" value="1"/>
</dbReference>
<reference evidence="2 3" key="1">
    <citation type="submission" date="2019-05" db="EMBL/GenBank/DDBJ databases">
        <title>Ruegeria sp. nov., isolated from tidal flat.</title>
        <authorList>
            <person name="Kim W."/>
        </authorList>
    </citation>
    <scope>NUCLEOTIDE SEQUENCE [LARGE SCALE GENOMIC DNA]</scope>
    <source>
        <strain evidence="2 3">CAU 1488</strain>
    </source>
</reference>
<dbReference type="PANTHER" id="PTHR41252">
    <property type="entry name" value="BLR2505 PROTEIN"/>
    <property type="match status" value="1"/>
</dbReference>
<dbReference type="EMBL" id="VCPD01000006">
    <property type="protein sequence ID" value="TMV05562.1"/>
    <property type="molecule type" value="Genomic_DNA"/>
</dbReference>
<comment type="caution">
    <text evidence="2">The sequence shown here is derived from an EMBL/GenBank/DDBJ whole genome shotgun (WGS) entry which is preliminary data.</text>
</comment>
<sequence>MDTQANVGRLYEAYAKWNDTKGSDLSMWDEYTTEDLCLRSLGDGQYGLEFSCARDGRAQMRAYLEELTGAFEMEHWTLQDTIAQDDRVVGMGVTAWTHKASGKRVETRVVIICRFRGNRVCEYEELYDTAAVAAAAG</sequence>
<proteinExistence type="predicted"/>
<accession>A0ABY2WU81</accession>
<gene>
    <name evidence="2" type="ORF">FGK63_16070</name>
</gene>
<dbReference type="Gene3D" id="3.10.450.50">
    <property type="match status" value="1"/>
</dbReference>
<dbReference type="InterPro" id="IPR037401">
    <property type="entry name" value="SnoaL-like"/>
</dbReference>
<dbReference type="PANTHER" id="PTHR41252:SF1">
    <property type="entry name" value="BLR2505 PROTEIN"/>
    <property type="match status" value="1"/>
</dbReference>
<name>A0ABY2WU81_9RHOB</name>
<dbReference type="Pfam" id="PF12680">
    <property type="entry name" value="SnoaL_2"/>
    <property type="match status" value="1"/>
</dbReference>
<feature type="domain" description="SnoaL-like" evidence="1">
    <location>
        <begin position="18"/>
        <end position="123"/>
    </location>
</feature>
<evidence type="ECO:0000259" key="1">
    <source>
        <dbReference type="Pfam" id="PF12680"/>
    </source>
</evidence>
<evidence type="ECO:0000313" key="3">
    <source>
        <dbReference type="Proteomes" id="UP001193035"/>
    </source>
</evidence>
<keyword evidence="3" id="KW-1185">Reference proteome</keyword>
<dbReference type="InterPro" id="IPR032710">
    <property type="entry name" value="NTF2-like_dom_sf"/>
</dbReference>